<protein>
    <recommendedName>
        <fullName evidence="2">Phage tail collar domain-containing protein</fullName>
    </recommendedName>
</protein>
<evidence type="ECO:0000313" key="4">
    <source>
        <dbReference type="Proteomes" id="UP000263268"/>
    </source>
</evidence>
<dbReference type="AlphaFoldDB" id="A0A3D6BMR4"/>
<feature type="domain" description="Phage tail collar" evidence="2">
    <location>
        <begin position="15"/>
        <end position="72"/>
    </location>
</feature>
<organism evidence="3 4">
    <name type="scientific">Xanthomarina gelatinilytica</name>
    <dbReference type="NCBI Taxonomy" id="1137281"/>
    <lineage>
        <taxon>Bacteria</taxon>
        <taxon>Pseudomonadati</taxon>
        <taxon>Bacteroidota</taxon>
        <taxon>Flavobacteriia</taxon>
        <taxon>Flavobacteriales</taxon>
        <taxon>Flavobacteriaceae</taxon>
        <taxon>Xanthomarina</taxon>
    </lineage>
</organism>
<dbReference type="Gene3D" id="3.90.1340.10">
    <property type="entry name" value="Phage tail collar domain"/>
    <property type="match status" value="1"/>
</dbReference>
<dbReference type="SUPFAM" id="SSF88874">
    <property type="entry name" value="Receptor-binding domain of short tail fibre protein gp12"/>
    <property type="match status" value="1"/>
</dbReference>
<dbReference type="EMBL" id="DPRK01000041">
    <property type="protein sequence ID" value="HCY80572.1"/>
    <property type="molecule type" value="Genomic_DNA"/>
</dbReference>
<proteinExistence type="predicted"/>
<dbReference type="Pfam" id="PF07484">
    <property type="entry name" value="Collar"/>
    <property type="match status" value="1"/>
</dbReference>
<sequence length="216" mass="22174">IMANLQDIVNRSEVGAIKPWTKTTAPAGYLLCDGSAVSRTTYADLFAVISTTYGAGDSSTTFNVPNLQGKMPQGFDGNTYNLAGTGGANTVTVSLTNNQGVSLTNNQAVTVTGSISNTSLTEAQLASHSHPTNIPHPFQDNVNDGEATGYKRFNNAGGIQESGGTNTTGSGTGHNHSHTLSGTLTGTVTGTLSGTVTGSGTNSFSPFVVVNYIIKH</sequence>
<dbReference type="InterPro" id="IPR037053">
    <property type="entry name" value="Phage_tail_collar_dom_sf"/>
</dbReference>
<feature type="non-terminal residue" evidence="3">
    <location>
        <position position="1"/>
    </location>
</feature>
<dbReference type="InterPro" id="IPR011083">
    <property type="entry name" value="Phage_tail_collar_dom"/>
</dbReference>
<evidence type="ECO:0000256" key="1">
    <source>
        <dbReference type="SAM" id="MobiDB-lite"/>
    </source>
</evidence>
<feature type="region of interest" description="Disordered" evidence="1">
    <location>
        <begin position="152"/>
        <end position="185"/>
    </location>
</feature>
<accession>A0A3D6BMR4</accession>
<name>A0A3D6BMR4_9FLAO</name>
<comment type="caution">
    <text evidence="3">The sequence shown here is derived from an EMBL/GenBank/DDBJ whole genome shotgun (WGS) entry which is preliminary data.</text>
</comment>
<evidence type="ECO:0000313" key="3">
    <source>
        <dbReference type="EMBL" id="HCY80572.1"/>
    </source>
</evidence>
<reference evidence="3 4" key="1">
    <citation type="journal article" date="2018" name="Nat. Biotechnol.">
        <title>A standardized bacterial taxonomy based on genome phylogeny substantially revises the tree of life.</title>
        <authorList>
            <person name="Parks D.H."/>
            <person name="Chuvochina M."/>
            <person name="Waite D.W."/>
            <person name="Rinke C."/>
            <person name="Skarshewski A."/>
            <person name="Chaumeil P.A."/>
            <person name="Hugenholtz P."/>
        </authorList>
    </citation>
    <scope>NUCLEOTIDE SEQUENCE [LARGE SCALE GENOMIC DNA]</scope>
    <source>
        <strain evidence="3">UBA10227</strain>
    </source>
</reference>
<evidence type="ECO:0000259" key="2">
    <source>
        <dbReference type="Pfam" id="PF07484"/>
    </source>
</evidence>
<gene>
    <name evidence="3" type="ORF">DHV22_02685</name>
</gene>
<dbReference type="Proteomes" id="UP000263268">
    <property type="component" value="Unassembled WGS sequence"/>
</dbReference>